<evidence type="ECO:0000256" key="2">
    <source>
        <dbReference type="ARBA" id="ARBA00009399"/>
    </source>
</evidence>
<gene>
    <name evidence="8" type="ORF">CUU66_06930</name>
</gene>
<comment type="caution">
    <text evidence="8">The sequence shown here is derived from an EMBL/GenBank/DDBJ whole genome shotgun (WGS) entry which is preliminary data.</text>
</comment>
<feature type="transmembrane region" description="Helical" evidence="6">
    <location>
        <begin position="81"/>
        <end position="98"/>
    </location>
</feature>
<reference evidence="8 9" key="1">
    <citation type="submission" date="2017-11" db="EMBL/GenBank/DDBJ databases">
        <title>Comparitive Functional Genomics of Dry Heat Resistant strains isolated from the Viking Spacecraft.</title>
        <authorList>
            <person name="Seuylemezian A."/>
            <person name="Cooper K."/>
            <person name="Vaishampayan P."/>
        </authorList>
    </citation>
    <scope>NUCLEOTIDE SEQUENCE [LARGE SCALE GENOMIC DNA]</scope>
    <source>
        <strain evidence="8 9">V1-29</strain>
    </source>
</reference>
<dbReference type="InterPro" id="IPR007267">
    <property type="entry name" value="GtrA_DPMS_TM"/>
</dbReference>
<feature type="transmembrane region" description="Helical" evidence="6">
    <location>
        <begin position="46"/>
        <end position="69"/>
    </location>
</feature>
<dbReference type="GO" id="GO:0005886">
    <property type="term" value="C:plasma membrane"/>
    <property type="evidence" value="ECO:0007669"/>
    <property type="project" value="TreeGrafter"/>
</dbReference>
<dbReference type="PANTHER" id="PTHR38459:SF1">
    <property type="entry name" value="PROPHAGE BACTOPRENOL-LINKED GLUCOSE TRANSLOCASE HOMOLOG"/>
    <property type="match status" value="1"/>
</dbReference>
<name>A0A2N5M888_9BACI</name>
<evidence type="ECO:0000256" key="1">
    <source>
        <dbReference type="ARBA" id="ARBA00004141"/>
    </source>
</evidence>
<dbReference type="GO" id="GO:0000271">
    <property type="term" value="P:polysaccharide biosynthetic process"/>
    <property type="evidence" value="ECO:0007669"/>
    <property type="project" value="InterPro"/>
</dbReference>
<protein>
    <submittedName>
        <fullName evidence="8">Polysaccharide biosynthesis protein GtrA</fullName>
    </submittedName>
</protein>
<feature type="domain" description="GtrA/DPMS transmembrane" evidence="7">
    <location>
        <begin position="20"/>
        <end position="143"/>
    </location>
</feature>
<feature type="transmembrane region" description="Helical" evidence="6">
    <location>
        <begin position="118"/>
        <end position="136"/>
    </location>
</feature>
<dbReference type="Proteomes" id="UP000234748">
    <property type="component" value="Unassembled WGS sequence"/>
</dbReference>
<keyword evidence="5 6" id="KW-0472">Membrane</keyword>
<evidence type="ECO:0000259" key="7">
    <source>
        <dbReference type="Pfam" id="PF04138"/>
    </source>
</evidence>
<dbReference type="PANTHER" id="PTHR38459">
    <property type="entry name" value="PROPHAGE BACTOPRENOL-LINKED GLUCOSE TRANSLOCASE HOMOLOG"/>
    <property type="match status" value="1"/>
</dbReference>
<feature type="transmembrane region" description="Helical" evidence="6">
    <location>
        <begin position="21"/>
        <end position="40"/>
    </location>
</feature>
<dbReference type="OrthoDB" id="9812049at2"/>
<evidence type="ECO:0000256" key="5">
    <source>
        <dbReference type="ARBA" id="ARBA00023136"/>
    </source>
</evidence>
<evidence type="ECO:0000256" key="3">
    <source>
        <dbReference type="ARBA" id="ARBA00022692"/>
    </source>
</evidence>
<sequence>MNRIPLILKKCQTVNSPFLRFLIVGVLNTVIGLSSIFILMNVFGIGYWYSTLIGNVIGASASFFLNRAFTFKSSVSYGKSAFKFAGVIAISYFLSYSASGVVAENLRSMMGSPRPDVVQNAAVLIGSFLYTILNYTGQKYLVFYRRVQEL</sequence>
<dbReference type="AlphaFoldDB" id="A0A2N5M888"/>
<keyword evidence="3 6" id="KW-0812">Transmembrane</keyword>
<evidence type="ECO:0000313" key="8">
    <source>
        <dbReference type="EMBL" id="PLT30574.1"/>
    </source>
</evidence>
<keyword evidence="4 6" id="KW-1133">Transmembrane helix</keyword>
<organism evidence="8 9">
    <name type="scientific">Peribacillus deserti</name>
    <dbReference type="NCBI Taxonomy" id="673318"/>
    <lineage>
        <taxon>Bacteria</taxon>
        <taxon>Bacillati</taxon>
        <taxon>Bacillota</taxon>
        <taxon>Bacilli</taxon>
        <taxon>Bacillales</taxon>
        <taxon>Bacillaceae</taxon>
        <taxon>Peribacillus</taxon>
    </lineage>
</organism>
<comment type="subcellular location">
    <subcellularLocation>
        <location evidence="1">Membrane</location>
        <topology evidence="1">Multi-pass membrane protein</topology>
    </subcellularLocation>
</comment>
<accession>A0A2N5M888</accession>
<evidence type="ECO:0000256" key="6">
    <source>
        <dbReference type="SAM" id="Phobius"/>
    </source>
</evidence>
<proteinExistence type="inferred from homology"/>
<dbReference type="Pfam" id="PF04138">
    <property type="entry name" value="GtrA_DPMS_TM"/>
    <property type="match status" value="1"/>
</dbReference>
<comment type="similarity">
    <text evidence="2">Belongs to the GtrA family.</text>
</comment>
<dbReference type="EMBL" id="PGUY01000020">
    <property type="protein sequence ID" value="PLT30574.1"/>
    <property type="molecule type" value="Genomic_DNA"/>
</dbReference>
<evidence type="ECO:0000256" key="4">
    <source>
        <dbReference type="ARBA" id="ARBA00022989"/>
    </source>
</evidence>
<dbReference type="InterPro" id="IPR051401">
    <property type="entry name" value="GtrA_CellWall_Glycosyl"/>
</dbReference>
<evidence type="ECO:0000313" key="9">
    <source>
        <dbReference type="Proteomes" id="UP000234748"/>
    </source>
</evidence>
<keyword evidence="9" id="KW-1185">Reference proteome</keyword>
<dbReference type="RefSeq" id="WP_101640948.1">
    <property type="nucleotide sequence ID" value="NZ_PGUY01000020.1"/>
</dbReference>